<dbReference type="Proteomes" id="UP000011135">
    <property type="component" value="Unassembled WGS sequence"/>
</dbReference>
<name>L8JNK5_9BACT</name>
<evidence type="ECO:0000256" key="3">
    <source>
        <dbReference type="PIRSR" id="PIRSR640198-3"/>
    </source>
</evidence>
<feature type="site" description="Important for autoinhibition of adenylyltransferase activity" evidence="3">
    <location>
        <position position="2"/>
    </location>
</feature>
<dbReference type="InterPro" id="IPR003812">
    <property type="entry name" value="Fido"/>
</dbReference>
<evidence type="ECO:0000313" key="5">
    <source>
        <dbReference type="EMBL" id="ELR70420.1"/>
    </source>
</evidence>
<dbReference type="eggNOG" id="COG3177">
    <property type="taxonomic scope" value="Bacteria"/>
</dbReference>
<dbReference type="InterPro" id="IPR040198">
    <property type="entry name" value="Fido_containing"/>
</dbReference>
<feature type="active site" evidence="1">
    <location>
        <position position="144"/>
    </location>
</feature>
<dbReference type="SUPFAM" id="SSF140931">
    <property type="entry name" value="Fic-like"/>
    <property type="match status" value="1"/>
</dbReference>
<evidence type="ECO:0000256" key="1">
    <source>
        <dbReference type="PIRSR" id="PIRSR640198-1"/>
    </source>
</evidence>
<dbReference type="GO" id="GO:0005524">
    <property type="term" value="F:ATP binding"/>
    <property type="evidence" value="ECO:0007669"/>
    <property type="project" value="UniProtKB-KW"/>
</dbReference>
<keyword evidence="2" id="KW-0067">ATP-binding</keyword>
<comment type="caution">
    <text evidence="5">The sequence shown here is derived from an EMBL/GenBank/DDBJ whole genome shotgun (WGS) entry which is preliminary data.</text>
</comment>
<evidence type="ECO:0000313" key="6">
    <source>
        <dbReference type="Proteomes" id="UP000011135"/>
    </source>
</evidence>
<dbReference type="PROSITE" id="PS51459">
    <property type="entry name" value="FIDO"/>
    <property type="match status" value="1"/>
</dbReference>
<dbReference type="Pfam" id="PF02661">
    <property type="entry name" value="Fic"/>
    <property type="match status" value="1"/>
</dbReference>
<dbReference type="AlphaFoldDB" id="L8JNK5"/>
<dbReference type="Gene3D" id="1.10.3290.10">
    <property type="entry name" value="Fido-like domain"/>
    <property type="match status" value="1"/>
</dbReference>
<reference evidence="5 6" key="1">
    <citation type="submission" date="2012-12" db="EMBL/GenBank/DDBJ databases">
        <title>Genome assembly of Fulvivirga imtechensis AK7.</title>
        <authorList>
            <person name="Nupur N."/>
            <person name="Khatri I."/>
            <person name="Kumar R."/>
            <person name="Subramanian S."/>
            <person name="Pinnaka A."/>
        </authorList>
    </citation>
    <scope>NUCLEOTIDE SEQUENCE [LARGE SCALE GENOMIC DNA]</scope>
    <source>
        <strain evidence="5 6">AK7</strain>
    </source>
</reference>
<dbReference type="InterPro" id="IPR036597">
    <property type="entry name" value="Fido-like_dom_sf"/>
</dbReference>
<gene>
    <name evidence="5" type="ORF">C900_03774</name>
</gene>
<protein>
    <recommendedName>
        <fullName evidence="4">Fido domain-containing protein</fullName>
    </recommendedName>
</protein>
<evidence type="ECO:0000259" key="4">
    <source>
        <dbReference type="PROSITE" id="PS51459"/>
    </source>
</evidence>
<keyword evidence="2" id="KW-0547">Nucleotide-binding</keyword>
<keyword evidence="6" id="KW-1185">Reference proteome</keyword>
<organism evidence="5 6">
    <name type="scientific">Fulvivirga imtechensis AK7</name>
    <dbReference type="NCBI Taxonomy" id="1237149"/>
    <lineage>
        <taxon>Bacteria</taxon>
        <taxon>Pseudomonadati</taxon>
        <taxon>Bacteroidota</taxon>
        <taxon>Cytophagia</taxon>
        <taxon>Cytophagales</taxon>
        <taxon>Fulvivirgaceae</taxon>
        <taxon>Fulvivirga</taxon>
    </lineage>
</organism>
<dbReference type="PANTHER" id="PTHR13504:SF38">
    <property type="entry name" value="FIDO DOMAIN-CONTAINING PROTEIN"/>
    <property type="match status" value="1"/>
</dbReference>
<proteinExistence type="predicted"/>
<dbReference type="PANTHER" id="PTHR13504">
    <property type="entry name" value="FIDO DOMAIN-CONTAINING PROTEIN DDB_G0283145"/>
    <property type="match status" value="1"/>
</dbReference>
<dbReference type="EMBL" id="AMZN01000054">
    <property type="protein sequence ID" value="ELR70420.1"/>
    <property type="molecule type" value="Genomic_DNA"/>
</dbReference>
<feature type="domain" description="Fido" evidence="4">
    <location>
        <begin position="52"/>
        <end position="202"/>
    </location>
</feature>
<dbReference type="STRING" id="1237149.C900_03774"/>
<feature type="binding site" evidence="2">
    <location>
        <begin position="148"/>
        <end position="155"/>
    </location>
    <ligand>
        <name>ATP</name>
        <dbReference type="ChEBI" id="CHEBI:30616"/>
    </ligand>
</feature>
<accession>L8JNK5</accession>
<sequence length="232" mass="26137">MEGSTLTLDETEMLIEENATPKGKPLEHSLMIKDHYEALKYVIEQSKNINQISEPIIKKIGALVMHSTGGEYSSALGTVDSRLGDFRLSASRAAGGSYYISHEKILPMMNDLYQNINKSINSILSVDDIMSLSSYAHLQLLSIHPFIDGNGRSARLLQNLILLKHKLPLLIIRHEHKTDYIAAIKQSREKEDVKPFQTFLEKEYIDHIQNEIDRAKAMSKGNSKGISFTINL</sequence>
<evidence type="ECO:0000256" key="2">
    <source>
        <dbReference type="PIRSR" id="PIRSR640198-2"/>
    </source>
</evidence>